<gene>
    <name evidence="1" type="primary">trnM</name>
</gene>
<evidence type="ECO:0008006" key="2">
    <source>
        <dbReference type="Google" id="ProtNLM"/>
    </source>
</evidence>
<keyword evidence="1" id="KW-0934">Plastid</keyword>
<dbReference type="RefSeq" id="YP_009654351.1">
    <property type="nucleotide sequence ID" value="NC_042794.1"/>
</dbReference>
<accession>A0A4D6UYB7</accession>
<proteinExistence type="predicted"/>
<reference evidence="1" key="2">
    <citation type="journal article" date="2019" name="Phycologia">
        <title>The phylogenetic position of the morphologically unusual Pleurostichidium falkenbergii (Rhodomelaceae, Rhodophyta) based on plastid phylogenomics.</title>
        <authorList>
            <person name="Pasella M.M."/>
            <person name="Verbruggen H."/>
            <person name="Nelson W.A."/>
            <person name="Diaz-Tapia P."/>
        </authorList>
    </citation>
    <scope>NUCLEOTIDE SEQUENCE</scope>
</reference>
<dbReference type="GeneID" id="40488240"/>
<geneLocation type="plastid" evidence="1"/>
<reference evidence="1" key="1">
    <citation type="submission" date="2018-09" db="EMBL/GenBank/DDBJ databases">
        <authorList>
            <person name="Pasella M."/>
            <person name="Verbruggen H."/>
            <person name="Nelson W.A."/>
            <person name="Diaz-Tapia P."/>
        </authorList>
    </citation>
    <scope>NUCLEOTIDE SEQUENCE</scope>
</reference>
<protein>
    <recommendedName>
        <fullName evidence="2">Reverse transcriptase N-terminal domain-containing protein</fullName>
    </recommendedName>
</protein>
<organism evidence="1">
    <name type="scientific">Pleurostichidium falkenbergii</name>
    <dbReference type="NCBI Taxonomy" id="121064"/>
    <lineage>
        <taxon>Eukaryota</taxon>
        <taxon>Rhodophyta</taxon>
        <taxon>Florideophyceae</taxon>
        <taxon>Rhodymeniophycidae</taxon>
        <taxon>Ceramiales</taxon>
        <taxon>Rhodomelaceae</taxon>
        <taxon>Pleurostichidium</taxon>
    </lineage>
</organism>
<name>A0A4D6UYB7_9FLOR</name>
<dbReference type="AlphaFoldDB" id="A0A4D6UYB7"/>
<sequence>MDIKKVNKNILIDKFSLQKINIRVLMVTKQIYLSAKSNNLTYVHKLQKYIINCNEAKILFIHRFCYQISSYYNSCNAIDRLMLNINMFDLLKSLFSKSLSKFSLKNLIRDYIKQSLIHLSIKPTYTARTVHDLIKLINQKLLYQLFNTCINTKINILLNKTIVKKITCCNHVNKSINQWLNNGMCLNFVKVYDLKYRKLFTKQKDCQIRSKLETLNNLIILISKILYNDRYWYIFNFMRKEQQYFKITDTILLIEAKKIGTKSTISKTFKLLVNRIFYRNNRFGFKSINLFKTYTKLVNEIKSTYQYHLYDINTFISIPLTKICNNILNNILYVWLKRKIFTTTHTFHVIYSLKQVNNILNKFIYLYNLKNYSDIHLSQLVKT</sequence>
<dbReference type="EMBL" id="MH853471">
    <property type="protein sequence ID" value="QCH39638.1"/>
    <property type="molecule type" value="Genomic_DNA"/>
</dbReference>
<evidence type="ECO:0000313" key="1">
    <source>
        <dbReference type="EMBL" id="QCH39638.1"/>
    </source>
</evidence>